<name>A0A0F9BMV8_9ZZZZ</name>
<feature type="non-terminal residue" evidence="2">
    <location>
        <position position="299"/>
    </location>
</feature>
<dbReference type="GO" id="GO:0003677">
    <property type="term" value="F:DNA binding"/>
    <property type="evidence" value="ECO:0007669"/>
    <property type="project" value="InterPro"/>
</dbReference>
<dbReference type="AlphaFoldDB" id="A0A0F9BMV8"/>
<evidence type="ECO:0000313" key="2">
    <source>
        <dbReference type="EMBL" id="KKK85721.1"/>
    </source>
</evidence>
<feature type="domain" description="Transposase IS4-like" evidence="1">
    <location>
        <begin position="113"/>
        <end position="297"/>
    </location>
</feature>
<dbReference type="GO" id="GO:0004803">
    <property type="term" value="F:transposase activity"/>
    <property type="evidence" value="ECO:0007669"/>
    <property type="project" value="InterPro"/>
</dbReference>
<dbReference type="Gene3D" id="3.90.350.10">
    <property type="entry name" value="Transposase Inhibitor Protein From Tn5, Chain A, domain 1"/>
    <property type="match status" value="1"/>
</dbReference>
<dbReference type="EMBL" id="LAZR01051177">
    <property type="protein sequence ID" value="KKK85721.1"/>
    <property type="molecule type" value="Genomic_DNA"/>
</dbReference>
<gene>
    <name evidence="2" type="ORF">LCGC14_2770460</name>
</gene>
<evidence type="ECO:0000259" key="1">
    <source>
        <dbReference type="Pfam" id="PF01609"/>
    </source>
</evidence>
<proteinExistence type="predicted"/>
<organism evidence="2">
    <name type="scientific">marine sediment metagenome</name>
    <dbReference type="NCBI Taxonomy" id="412755"/>
    <lineage>
        <taxon>unclassified sequences</taxon>
        <taxon>metagenomes</taxon>
        <taxon>ecological metagenomes</taxon>
    </lineage>
</organism>
<dbReference type="SUPFAM" id="SSF53098">
    <property type="entry name" value="Ribonuclease H-like"/>
    <property type="match status" value="1"/>
</dbReference>
<reference evidence="2" key="1">
    <citation type="journal article" date="2015" name="Nature">
        <title>Complex archaea that bridge the gap between prokaryotes and eukaryotes.</title>
        <authorList>
            <person name="Spang A."/>
            <person name="Saw J.H."/>
            <person name="Jorgensen S.L."/>
            <person name="Zaremba-Niedzwiedzka K."/>
            <person name="Martijn J."/>
            <person name="Lind A.E."/>
            <person name="van Eijk R."/>
            <person name="Schleper C."/>
            <person name="Guy L."/>
            <person name="Ettema T.J."/>
        </authorList>
    </citation>
    <scope>NUCLEOTIDE SEQUENCE</scope>
</reference>
<dbReference type="InterPro" id="IPR002559">
    <property type="entry name" value="Transposase_11"/>
</dbReference>
<comment type="caution">
    <text evidence="2">The sequence shown here is derived from an EMBL/GenBank/DDBJ whole genome shotgun (WGS) entry which is preliminary data.</text>
</comment>
<protein>
    <recommendedName>
        <fullName evidence="1">Transposase IS4-like domain-containing protein</fullName>
    </recommendedName>
</protein>
<dbReference type="InterPro" id="IPR012337">
    <property type="entry name" value="RNaseH-like_sf"/>
</dbReference>
<sequence length="299" mass="34872">MPSLKSYSQTVSKEQSKPVQKFSYEMLYGLLTRGSVRLSQIARSLKEDTALLYTEKRLSRNICGNIDTEKLEREYLKLVKVGEVIAVDNCDIEKNKGYKMPYRGIIWDGSEQRLASGYNMIQIEAVNKDRSGFPLAMRLHSYKAYKEGESQNKLLLREVERLSALFPNRIWVFDRGYDAGRIMEGLRTMPLTYVIRQKGTRKLFLKDKSFLVKNAWRYIPLKERGRQRIGFAHVRINGTDRVHTIILAKRKGRPIVALLSNYTAKDMKDAERLLDAYKQRWGIEESIRFLKQSFDLEDI</sequence>
<dbReference type="GO" id="GO:0006313">
    <property type="term" value="P:DNA transposition"/>
    <property type="evidence" value="ECO:0007669"/>
    <property type="project" value="InterPro"/>
</dbReference>
<dbReference type="Pfam" id="PF01609">
    <property type="entry name" value="DDE_Tnp_1"/>
    <property type="match status" value="1"/>
</dbReference>
<accession>A0A0F9BMV8</accession>